<reference evidence="4" key="1">
    <citation type="journal article" date="2009" name="PLoS Genet.">
        <title>Organised genome dynamics in the Escherichia coli species results in highly diverse adaptive paths.</title>
        <authorList>
            <person name="Touchon M."/>
            <person name="Hoede C."/>
            <person name="Tenaillon O."/>
            <person name="Barbe V."/>
            <person name="Baeriswyl S."/>
            <person name="Bidet P."/>
            <person name="Bingen E."/>
            <person name="Bonacorsi S."/>
            <person name="Bouchier C."/>
            <person name="Bouvet O."/>
            <person name="Calteau A."/>
            <person name="Chiapello H."/>
            <person name="Clermont O."/>
            <person name="Cruveiller S."/>
            <person name="Danchin A."/>
            <person name="Diard M."/>
            <person name="Dossat C."/>
            <person name="Karoui M.E."/>
            <person name="Frapy E."/>
            <person name="Garry L."/>
            <person name="Ghigo J.M."/>
            <person name="Gilles A.M."/>
            <person name="Johnson J."/>
            <person name="Le Bouguenec C."/>
            <person name="Lescat M."/>
            <person name="Mangenot S."/>
            <person name="Martinez-Jehanne V."/>
            <person name="Matic I."/>
            <person name="Nassif X."/>
            <person name="Oztas S."/>
            <person name="Petit M.A."/>
            <person name="Pichon C."/>
            <person name="Rouy Z."/>
            <person name="Ruf C.S."/>
            <person name="Schneider D."/>
            <person name="Tourret J."/>
            <person name="Vacherie B."/>
            <person name="Vallenet D."/>
            <person name="Medigue C."/>
            <person name="Rocha E.P.C."/>
            <person name="Denamur E."/>
        </authorList>
    </citation>
    <scope>NUCLEOTIDE SEQUENCE [LARGE SCALE GENOMIC DNA]</scope>
    <source>
        <strain evidence="4">ATCC 35469 / DSM 13698 / BCRC 15582 / CCUG 18766 / IAM 14443 / JCM 21226 / LMG 7866 / NBRC 102419 / NCTC 12128 / CDC 0568-73</strain>
    </source>
</reference>
<dbReference type="KEGG" id="efe:EFER_2688"/>
<accession>B7LNB0</accession>
<sequence length="218" mass="23520">MWTTITLSWRQELMSDITGDLQRRLANLVRRGVIHSVRHDGIPKCRVDLGDIITTWLPLCQGFSGANRADSNPYAVGDAVTVLSEAGELNNGRVFPGWNTGKLPVPEGSDSEHITRYSDGTEIRYDRAAHALTITLTEGGTYKITGKGTLDGPVEITDTLTVQGKTQINADTTVKGNIGASAEITDKTGSMSGIRNIFNEHNHPGDSGGSTDKPNQKM</sequence>
<protein>
    <submittedName>
        <fullName evidence="3">Baseplate assembly protein V (GpV)</fullName>
    </submittedName>
</protein>
<gene>
    <name evidence="3" type="primary">V</name>
    <name evidence="3" type="ordered locus">EFER_2688</name>
</gene>
<dbReference type="Gene3D" id="6.20.150.10">
    <property type="match status" value="1"/>
</dbReference>
<keyword evidence="4" id="KW-1185">Reference proteome</keyword>
<dbReference type="HOGENOM" id="CLU_088884_2_1_6"/>
<evidence type="ECO:0000259" key="2">
    <source>
        <dbReference type="Pfam" id="PF04717"/>
    </source>
</evidence>
<dbReference type="AlphaFoldDB" id="B7LNB0"/>
<name>B7LNB0_ESCF3</name>
<organism evidence="3 4">
    <name type="scientific">Escherichia fergusonii (strain ATCC 35469 / DSM 13698 / CCUG 18766 / IAM 14443 / JCM 21226 / LMG 7866 / NBRC 102419 / NCTC 12128 / CDC 0568-73)</name>
    <dbReference type="NCBI Taxonomy" id="585054"/>
    <lineage>
        <taxon>Bacteria</taxon>
        <taxon>Pseudomonadati</taxon>
        <taxon>Pseudomonadota</taxon>
        <taxon>Gammaproteobacteria</taxon>
        <taxon>Enterobacterales</taxon>
        <taxon>Enterobacteriaceae</taxon>
        <taxon>Escherichia</taxon>
    </lineage>
</organism>
<evidence type="ECO:0000313" key="4">
    <source>
        <dbReference type="Proteomes" id="UP000000745"/>
    </source>
</evidence>
<evidence type="ECO:0000256" key="1">
    <source>
        <dbReference type="SAM" id="MobiDB-lite"/>
    </source>
</evidence>
<feature type="compositionally biased region" description="Polar residues" evidence="1">
    <location>
        <begin position="209"/>
        <end position="218"/>
    </location>
</feature>
<dbReference type="Gene3D" id="2.40.50.230">
    <property type="entry name" value="Gp5 N-terminal domain"/>
    <property type="match status" value="1"/>
</dbReference>
<dbReference type="InterPro" id="IPR037026">
    <property type="entry name" value="Vgr_OB-fold_dom_sf"/>
</dbReference>
<proteinExistence type="predicted"/>
<feature type="domain" description="Gp5/Type VI secretion system Vgr protein OB-fold" evidence="2">
    <location>
        <begin position="31"/>
        <end position="98"/>
    </location>
</feature>
<dbReference type="NCBIfam" id="TIGR01644">
    <property type="entry name" value="phage_P2_V"/>
    <property type="match status" value="1"/>
</dbReference>
<feature type="region of interest" description="Disordered" evidence="1">
    <location>
        <begin position="193"/>
        <end position="218"/>
    </location>
</feature>
<dbReference type="EMBL" id="CU928158">
    <property type="protein sequence ID" value="CAQ90183.1"/>
    <property type="molecule type" value="Genomic_DNA"/>
</dbReference>
<evidence type="ECO:0000313" key="3">
    <source>
        <dbReference type="EMBL" id="CAQ90183.1"/>
    </source>
</evidence>
<dbReference type="Proteomes" id="UP000000745">
    <property type="component" value="Chromosome"/>
</dbReference>
<dbReference type="Pfam" id="PF04717">
    <property type="entry name" value="Phage_base_V"/>
    <property type="match status" value="1"/>
</dbReference>
<dbReference type="InterPro" id="IPR013046">
    <property type="entry name" value="GpV/Gp45"/>
</dbReference>
<dbReference type="InterPro" id="IPR006531">
    <property type="entry name" value="Gp5/Vgr_OB"/>
</dbReference>